<protein>
    <submittedName>
        <fullName evidence="1">Uncharacterized protein</fullName>
    </submittedName>
</protein>
<dbReference type="GeneID" id="66100466"/>
<name>A0A9P7VEQ9_9AGAR</name>
<organism evidence="1 2">
    <name type="scientific">Guyanagaster necrorhizus</name>
    <dbReference type="NCBI Taxonomy" id="856835"/>
    <lineage>
        <taxon>Eukaryota</taxon>
        <taxon>Fungi</taxon>
        <taxon>Dikarya</taxon>
        <taxon>Basidiomycota</taxon>
        <taxon>Agaricomycotina</taxon>
        <taxon>Agaricomycetes</taxon>
        <taxon>Agaricomycetidae</taxon>
        <taxon>Agaricales</taxon>
        <taxon>Marasmiineae</taxon>
        <taxon>Physalacriaceae</taxon>
        <taxon>Guyanagaster</taxon>
    </lineage>
</organism>
<keyword evidence="2" id="KW-1185">Reference proteome</keyword>
<dbReference type="Proteomes" id="UP000812287">
    <property type="component" value="Unassembled WGS sequence"/>
</dbReference>
<accession>A0A9P7VEQ9</accession>
<evidence type="ECO:0000313" key="1">
    <source>
        <dbReference type="EMBL" id="KAG7439247.1"/>
    </source>
</evidence>
<dbReference type="RefSeq" id="XP_043032751.1">
    <property type="nucleotide sequence ID" value="XM_043178179.1"/>
</dbReference>
<reference evidence="1" key="1">
    <citation type="submission" date="2020-11" db="EMBL/GenBank/DDBJ databases">
        <title>Adaptations for nitrogen fixation in a non-lichenized fungal sporocarp promotes dispersal by wood-feeding termites.</title>
        <authorList>
            <consortium name="DOE Joint Genome Institute"/>
            <person name="Koch R.A."/>
            <person name="Yoon G."/>
            <person name="Arayal U."/>
            <person name="Lail K."/>
            <person name="Amirebrahimi M."/>
            <person name="Labutti K."/>
            <person name="Lipzen A."/>
            <person name="Riley R."/>
            <person name="Barry K."/>
            <person name="Henrissat B."/>
            <person name="Grigoriev I.V."/>
            <person name="Herr J.R."/>
            <person name="Aime M.C."/>
        </authorList>
    </citation>
    <scope>NUCLEOTIDE SEQUENCE</scope>
    <source>
        <strain evidence="1">MCA 3950</strain>
    </source>
</reference>
<dbReference type="EMBL" id="MU250604">
    <property type="protein sequence ID" value="KAG7439247.1"/>
    <property type="molecule type" value="Genomic_DNA"/>
</dbReference>
<dbReference type="AlphaFoldDB" id="A0A9P7VEQ9"/>
<comment type="caution">
    <text evidence="1">The sequence shown here is derived from an EMBL/GenBank/DDBJ whole genome shotgun (WGS) entry which is preliminary data.</text>
</comment>
<proteinExistence type="predicted"/>
<sequence>MTKAHRRYSQALFILFSIPHRVLDLHVIRPQTCSRLVLYMNVFTVEDREVNNRLQLAESFVAHLFTCLRRYQGRLLNIARKIRSIVLTLCVLKAQAQVTSSYDPDRRIARTADTVVTGRSPQERTGYFSNNVSDPILDPRLYSRTTFTRLPFSLFPASQAESSSKGAYLSLRLGALNVWRYYHNGLSSRHRRQERYQENQRTFLLTFIGELGSNAPSIVDKTAKESQLGKNSELKRFQTSTNASFPPLWRLIGLRGPGQGQPDDDILGSGYQKPPVFSSWRSVCRGNESNLSGPRVHMGEFHGECVCFEHHPRRKHDPMKRFFKHASFIFRPNGPFSSSAMIRLFISPSARMRPDAVVGNEKFFADLGVLIPFSNRASFFSNGFGSVRDVGLP</sequence>
<evidence type="ECO:0000313" key="2">
    <source>
        <dbReference type="Proteomes" id="UP000812287"/>
    </source>
</evidence>
<gene>
    <name evidence="1" type="ORF">BT62DRAFT_1014202</name>
</gene>